<keyword evidence="3" id="KW-1185">Reference proteome</keyword>
<feature type="region of interest" description="Disordered" evidence="1">
    <location>
        <begin position="134"/>
        <end position="174"/>
    </location>
</feature>
<name>A0A6G1H0T7_9PEZI</name>
<organism evidence="2 3">
    <name type="scientific">Aulographum hederae CBS 113979</name>
    <dbReference type="NCBI Taxonomy" id="1176131"/>
    <lineage>
        <taxon>Eukaryota</taxon>
        <taxon>Fungi</taxon>
        <taxon>Dikarya</taxon>
        <taxon>Ascomycota</taxon>
        <taxon>Pezizomycotina</taxon>
        <taxon>Dothideomycetes</taxon>
        <taxon>Pleosporomycetidae</taxon>
        <taxon>Aulographales</taxon>
        <taxon>Aulographaceae</taxon>
    </lineage>
</organism>
<proteinExistence type="predicted"/>
<dbReference type="EMBL" id="ML977156">
    <property type="protein sequence ID" value="KAF1986674.1"/>
    <property type="molecule type" value="Genomic_DNA"/>
</dbReference>
<dbReference type="AlphaFoldDB" id="A0A6G1H0T7"/>
<evidence type="ECO:0000313" key="2">
    <source>
        <dbReference type="EMBL" id="KAF1986674.1"/>
    </source>
</evidence>
<reference evidence="2" key="1">
    <citation type="journal article" date="2020" name="Stud. Mycol.">
        <title>101 Dothideomycetes genomes: a test case for predicting lifestyles and emergence of pathogens.</title>
        <authorList>
            <person name="Haridas S."/>
            <person name="Albert R."/>
            <person name="Binder M."/>
            <person name="Bloem J."/>
            <person name="Labutti K."/>
            <person name="Salamov A."/>
            <person name="Andreopoulos B."/>
            <person name="Baker S."/>
            <person name="Barry K."/>
            <person name="Bills G."/>
            <person name="Bluhm B."/>
            <person name="Cannon C."/>
            <person name="Castanera R."/>
            <person name="Culley D."/>
            <person name="Daum C."/>
            <person name="Ezra D."/>
            <person name="Gonzalez J."/>
            <person name="Henrissat B."/>
            <person name="Kuo A."/>
            <person name="Liang C."/>
            <person name="Lipzen A."/>
            <person name="Lutzoni F."/>
            <person name="Magnuson J."/>
            <person name="Mondo S."/>
            <person name="Nolan M."/>
            <person name="Ohm R."/>
            <person name="Pangilinan J."/>
            <person name="Park H.-J."/>
            <person name="Ramirez L."/>
            <person name="Alfaro M."/>
            <person name="Sun H."/>
            <person name="Tritt A."/>
            <person name="Yoshinaga Y."/>
            <person name="Zwiers L.-H."/>
            <person name="Turgeon B."/>
            <person name="Goodwin S."/>
            <person name="Spatafora J."/>
            <person name="Crous P."/>
            <person name="Grigoriev I."/>
        </authorList>
    </citation>
    <scope>NUCLEOTIDE SEQUENCE</scope>
    <source>
        <strain evidence="2">CBS 113979</strain>
    </source>
</reference>
<gene>
    <name evidence="2" type="ORF">K402DRAFT_85261</name>
</gene>
<feature type="region of interest" description="Disordered" evidence="1">
    <location>
        <begin position="83"/>
        <end position="109"/>
    </location>
</feature>
<evidence type="ECO:0000313" key="3">
    <source>
        <dbReference type="Proteomes" id="UP000800041"/>
    </source>
</evidence>
<dbReference type="Proteomes" id="UP000800041">
    <property type="component" value="Unassembled WGS sequence"/>
</dbReference>
<sequence length="174" mass="17814">MALRCWPRAATCDLPGAGGCQTPGVGAGDHRCESPRAVGVAAIKRETPRCLSVCAVSCCSGKLHRSPLQSSHCALRCSSCSCSYSSSSSSSSSSFSSSSSPPPPPPSVIPRLAVRTLSSSPFTLLANLLTLSPRGSGAQHNTTPGLHQPALATQLLGGPRQPPSHLAARQSSRP</sequence>
<protein>
    <submittedName>
        <fullName evidence="2">Uncharacterized protein</fullName>
    </submittedName>
</protein>
<evidence type="ECO:0000256" key="1">
    <source>
        <dbReference type="SAM" id="MobiDB-lite"/>
    </source>
</evidence>
<accession>A0A6G1H0T7</accession>
<feature type="compositionally biased region" description="Low complexity" evidence="1">
    <location>
        <begin position="83"/>
        <end position="99"/>
    </location>
</feature>